<dbReference type="Proteomes" id="UP000069940">
    <property type="component" value="Unassembled WGS sequence"/>
</dbReference>
<organism evidence="2 3">
    <name type="scientific">Aedes albopictus</name>
    <name type="common">Asian tiger mosquito</name>
    <name type="synonym">Stegomyia albopicta</name>
    <dbReference type="NCBI Taxonomy" id="7160"/>
    <lineage>
        <taxon>Eukaryota</taxon>
        <taxon>Metazoa</taxon>
        <taxon>Ecdysozoa</taxon>
        <taxon>Arthropoda</taxon>
        <taxon>Hexapoda</taxon>
        <taxon>Insecta</taxon>
        <taxon>Pterygota</taxon>
        <taxon>Neoptera</taxon>
        <taxon>Endopterygota</taxon>
        <taxon>Diptera</taxon>
        <taxon>Nematocera</taxon>
        <taxon>Culicoidea</taxon>
        <taxon>Culicidae</taxon>
        <taxon>Culicinae</taxon>
        <taxon>Aedini</taxon>
        <taxon>Aedes</taxon>
        <taxon>Stegomyia</taxon>
    </lineage>
</organism>
<feature type="region of interest" description="Disordered" evidence="1">
    <location>
        <begin position="200"/>
        <end position="232"/>
    </location>
</feature>
<accession>A0ABM1Z5Q5</accession>
<proteinExistence type="predicted"/>
<protein>
    <recommendedName>
        <fullName evidence="4">Secreted protein</fullName>
    </recommendedName>
</protein>
<sequence>MVLSTWGGTHTNARGNVVMPTTITSVTVSSPSRPSNDRLVSRSAGRKKSCQHQPRARYAKACNLVTQEPERHLWRNSHFDGHCFTLIPPTHIFRTGTTHSLTLLLLSALFPADPVMMVEPRIFQASANWVILAERAPPNQEIFVTETYLMRETIFEADLLPASIIILRWRRSTPRRHGRQQTIKFWKECDPRYAEPLRDCRPQDSPFIHPDGHNSVPRHQSRSSIPSLTAEEEEVGVSNAPLFRLVLCE</sequence>
<name>A0ABM1Z5Q5_AEDAL</name>
<evidence type="ECO:0000313" key="2">
    <source>
        <dbReference type="EnsemblMetazoa" id="AALFPA23_015333.P22264"/>
    </source>
</evidence>
<evidence type="ECO:0000313" key="3">
    <source>
        <dbReference type="Proteomes" id="UP000069940"/>
    </source>
</evidence>
<keyword evidence="3" id="KW-1185">Reference proteome</keyword>
<reference evidence="3" key="1">
    <citation type="journal article" date="2015" name="Proc. Natl. Acad. Sci. U.S.A.">
        <title>Genome sequence of the Asian Tiger mosquito, Aedes albopictus, reveals insights into its biology, genetics, and evolution.</title>
        <authorList>
            <person name="Chen X.G."/>
            <person name="Jiang X."/>
            <person name="Gu J."/>
            <person name="Xu M."/>
            <person name="Wu Y."/>
            <person name="Deng Y."/>
            <person name="Zhang C."/>
            <person name="Bonizzoni M."/>
            <person name="Dermauw W."/>
            <person name="Vontas J."/>
            <person name="Armbruster P."/>
            <person name="Huang X."/>
            <person name="Yang Y."/>
            <person name="Zhang H."/>
            <person name="He W."/>
            <person name="Peng H."/>
            <person name="Liu Y."/>
            <person name="Wu K."/>
            <person name="Chen J."/>
            <person name="Lirakis M."/>
            <person name="Topalis P."/>
            <person name="Van Leeuwen T."/>
            <person name="Hall A.B."/>
            <person name="Jiang X."/>
            <person name="Thorpe C."/>
            <person name="Mueller R.L."/>
            <person name="Sun C."/>
            <person name="Waterhouse R.M."/>
            <person name="Yan G."/>
            <person name="Tu Z.J."/>
            <person name="Fang X."/>
            <person name="James A.A."/>
        </authorList>
    </citation>
    <scope>NUCLEOTIDE SEQUENCE [LARGE SCALE GENOMIC DNA]</scope>
    <source>
        <strain evidence="3">Foshan</strain>
    </source>
</reference>
<feature type="region of interest" description="Disordered" evidence="1">
    <location>
        <begin position="26"/>
        <end position="52"/>
    </location>
</feature>
<evidence type="ECO:0008006" key="4">
    <source>
        <dbReference type="Google" id="ProtNLM"/>
    </source>
</evidence>
<dbReference type="GeneID" id="109400984"/>
<evidence type="ECO:0000256" key="1">
    <source>
        <dbReference type="SAM" id="MobiDB-lite"/>
    </source>
</evidence>
<reference evidence="2" key="2">
    <citation type="submission" date="2025-05" db="UniProtKB">
        <authorList>
            <consortium name="EnsemblMetazoa"/>
        </authorList>
    </citation>
    <scope>IDENTIFICATION</scope>
    <source>
        <strain evidence="2">Foshan</strain>
    </source>
</reference>
<dbReference type="EnsemblMetazoa" id="AALFPA23_015333.R22264">
    <property type="protein sequence ID" value="AALFPA23_015333.P22264"/>
    <property type="gene ID" value="AALFPA23_015333"/>
</dbReference>
<dbReference type="RefSeq" id="XP_062710537.1">
    <property type="nucleotide sequence ID" value="XM_062854553.1"/>
</dbReference>